<dbReference type="Proteomes" id="UP000235347">
    <property type="component" value="Unassembled WGS sequence"/>
</dbReference>
<name>A0A2N7VKV8_9BURK</name>
<dbReference type="EMBL" id="PNYB01000028">
    <property type="protein sequence ID" value="PMS17773.1"/>
    <property type="molecule type" value="Genomic_DNA"/>
</dbReference>
<evidence type="ECO:0000256" key="1">
    <source>
        <dbReference type="SAM" id="SignalP"/>
    </source>
</evidence>
<dbReference type="Pfam" id="PF13211">
    <property type="entry name" value="DUF4019"/>
    <property type="match status" value="1"/>
</dbReference>
<dbReference type="RefSeq" id="WP_102612339.1">
    <property type="nucleotide sequence ID" value="NZ_CADIKD010000024.1"/>
</dbReference>
<accession>A0A2N7VKV8</accession>
<sequence length="161" mass="17346">MKGIARVTRLAGAVCALATGCALAHGAQAGTSADELLGDAQRVLQQIDAGQYATVWQDTAPFVRAKYSTDAFQQGLAQSRTGVGSIDHRGWASVTRLTYTHDKVVPDGLYANVDYATWLTDGRIVYEKVSFQLGSDGRWHFTGYEPRQSQGVAPQARTGQP</sequence>
<dbReference type="AlphaFoldDB" id="A0A2N7VKV8"/>
<evidence type="ECO:0000313" key="2">
    <source>
        <dbReference type="EMBL" id="PMS17773.1"/>
    </source>
</evidence>
<organism evidence="2 3">
    <name type="scientific">Trinickia soli</name>
    <dbReference type="NCBI Taxonomy" id="380675"/>
    <lineage>
        <taxon>Bacteria</taxon>
        <taxon>Pseudomonadati</taxon>
        <taxon>Pseudomonadota</taxon>
        <taxon>Betaproteobacteria</taxon>
        <taxon>Burkholderiales</taxon>
        <taxon>Burkholderiaceae</taxon>
        <taxon>Trinickia</taxon>
    </lineage>
</organism>
<comment type="caution">
    <text evidence="2">The sequence shown here is derived from an EMBL/GenBank/DDBJ whole genome shotgun (WGS) entry which is preliminary data.</text>
</comment>
<dbReference type="InterPro" id="IPR025091">
    <property type="entry name" value="DUF4019"/>
</dbReference>
<evidence type="ECO:0008006" key="4">
    <source>
        <dbReference type="Google" id="ProtNLM"/>
    </source>
</evidence>
<gene>
    <name evidence="2" type="ORF">C0Z19_24045</name>
</gene>
<feature type="chain" id="PRO_5014996248" description="DUF4019 domain-containing protein" evidence="1">
    <location>
        <begin position="25"/>
        <end position="161"/>
    </location>
</feature>
<protein>
    <recommendedName>
        <fullName evidence="4">DUF4019 domain-containing protein</fullName>
    </recommendedName>
</protein>
<evidence type="ECO:0000313" key="3">
    <source>
        <dbReference type="Proteomes" id="UP000235347"/>
    </source>
</evidence>
<keyword evidence="1" id="KW-0732">Signal</keyword>
<dbReference type="PROSITE" id="PS51257">
    <property type="entry name" value="PROKAR_LIPOPROTEIN"/>
    <property type="match status" value="1"/>
</dbReference>
<proteinExistence type="predicted"/>
<feature type="signal peptide" evidence="1">
    <location>
        <begin position="1"/>
        <end position="24"/>
    </location>
</feature>
<reference evidence="2 3" key="1">
    <citation type="submission" date="2018-01" db="EMBL/GenBank/DDBJ databases">
        <title>Whole genome analyses suggest that Burkholderia sensu lato contains two further novel genera in the rhizoxinica-symbiotica group Mycetohabitans gen. nov., and Trinickia gen. nov.: implications for the evolution of diazotrophy and nodulation in the Burkholderiaceae.</title>
        <authorList>
            <person name="Estrada-de los Santos P."/>
            <person name="Palmer M."/>
            <person name="Chavez-Ramirez B."/>
            <person name="Beukes C."/>
            <person name="Steenkamp E.T."/>
            <person name="Hirsch A.M."/>
            <person name="Manyaka P."/>
            <person name="Maluk M."/>
            <person name="Lafos M."/>
            <person name="Crook M."/>
            <person name="Gross E."/>
            <person name="Simon M.F."/>
            <person name="Bueno dos Reis Junior F."/>
            <person name="Poole P.S."/>
            <person name="Venter S.N."/>
            <person name="James E.K."/>
        </authorList>
    </citation>
    <scope>NUCLEOTIDE SEQUENCE [LARGE SCALE GENOMIC DNA]</scope>
    <source>
        <strain evidence="2 3">GP25-8</strain>
    </source>
</reference>
<keyword evidence="3" id="KW-1185">Reference proteome</keyword>